<gene>
    <name evidence="1" type="ORF">CLIB1444_07S05292</name>
</gene>
<evidence type="ECO:0000313" key="1">
    <source>
        <dbReference type="EMBL" id="CAH6721914.1"/>
    </source>
</evidence>
<name>A0ACA9YAI8_9ASCO</name>
<comment type="caution">
    <text evidence="1">The sequence shown here is derived from an EMBL/GenBank/DDBJ whole genome shotgun (WGS) entry which is preliminary data.</text>
</comment>
<protein>
    <submittedName>
        <fullName evidence="1">Glutamyl-tRNA(Gln) amidotransferase subunit A, mitochondrial</fullName>
    </submittedName>
</protein>
<dbReference type="Proteomes" id="UP001152531">
    <property type="component" value="Unassembled WGS sequence"/>
</dbReference>
<dbReference type="EMBL" id="CALSDN010000007">
    <property type="protein sequence ID" value="CAH6721914.1"/>
    <property type="molecule type" value="Genomic_DNA"/>
</dbReference>
<accession>A0ACA9YAI8</accession>
<sequence length="458" mass="50512">MLKRVLSRSYTTIDRWNSIITTIESTGGKYKYVAKDNILHKGLTTCASEILSNFESPYDATVIELLNKDMDLIGKANLDQFGMGSATANTIYGTVINPLFEDDDYITGGSSGGSAAAVAANLCDFSLGTDTGGSVRSPASNCGLYGYKPSYGRISRWGVIPYAQSLDTVGIITREMNVMKEVFTILDQYDDKDPTSMPQDIRDKVAKAVEVRNRERNGKYVFGIPEEIIVEELTDEVKYKLSLVIEKLLDLGHTVVPVSVPSIKKSISTYYAIATSEASSNFSRLDGIRYGKDHNFEGGDETIRGNRSKGFGEVVRKRIVLGNYSISADSGDFYSRAVEVRQQISKEFNEIFYLPHQMTNPDGLFEDPSKVDFLVTPATINKPLKISDYIKMEENSMDELTNDILSLPMSLGGLPAVSVPIKDKGLDISTQGIQISGQYGDDYSVLDMGDKIIKEMNM</sequence>
<evidence type="ECO:0000313" key="2">
    <source>
        <dbReference type="Proteomes" id="UP001152531"/>
    </source>
</evidence>
<reference evidence="1" key="1">
    <citation type="submission" date="2022-06" db="EMBL/GenBank/DDBJ databases">
        <authorList>
            <person name="Legras J.-L."/>
            <person name="Devillers H."/>
            <person name="Grondin C."/>
        </authorList>
    </citation>
    <scope>NUCLEOTIDE SEQUENCE</scope>
    <source>
        <strain evidence="1">CLIB 1444</strain>
    </source>
</reference>
<organism evidence="1 2">
    <name type="scientific">[Candida] jaroonii</name>
    <dbReference type="NCBI Taxonomy" id="467808"/>
    <lineage>
        <taxon>Eukaryota</taxon>
        <taxon>Fungi</taxon>
        <taxon>Dikarya</taxon>
        <taxon>Ascomycota</taxon>
        <taxon>Saccharomycotina</taxon>
        <taxon>Pichiomycetes</taxon>
        <taxon>Debaryomycetaceae</taxon>
        <taxon>Yamadazyma</taxon>
    </lineage>
</organism>
<keyword evidence="2" id="KW-1185">Reference proteome</keyword>
<proteinExistence type="predicted"/>